<evidence type="ECO:0000256" key="3">
    <source>
        <dbReference type="ARBA" id="ARBA00022729"/>
    </source>
</evidence>
<comment type="caution">
    <text evidence="4">The sequence shown here is derived from an EMBL/GenBank/DDBJ whole genome shotgun (WGS) entry which is preliminary data.</text>
</comment>
<dbReference type="AlphaFoldDB" id="A0A562JED8"/>
<reference evidence="4 5" key="1">
    <citation type="submission" date="2019-07" db="EMBL/GenBank/DDBJ databases">
        <title>Genomic Encyclopedia of Type Strains, Phase I: the one thousand microbial genomes (KMG-I) project.</title>
        <authorList>
            <person name="Kyrpides N."/>
        </authorList>
    </citation>
    <scope>NUCLEOTIDE SEQUENCE [LARGE SCALE GENOMIC DNA]</scope>
    <source>
        <strain evidence="4 5">DSM 13558</strain>
    </source>
</reference>
<keyword evidence="2" id="KW-0813">Transport</keyword>
<sequence>MYYWVLNYPCDKIYSGTNQKLFVLHEHDSSECSYLSVDLTNHEDLPIEKALLHIFKSDKFNEYTIVINSNGYHPVQISNIPFYPGKTLKLCIDMIPVNMCIYNMQSVEDMEHVQDDIRDMTFTLGLDSPKGSLATLYAEKFAEEVNTLSNGKMKIEVFTDAALGNDRQMLSTTISEGSPNFIIQTTAHQVNLVPELSILDMPMVYNDINKLRNTMDNEYFYQKINNIYSNSGYKLLGMADEQFREMTSNLEIQDIEQFGGIKIRTIQNPNHIKFWQLLGAIVIPLPVGEIHSSLLRGYIDAQENPYGNIAAFEFYDAQDYVINTNHLPHFLPLITTNDIFNSLNEQEKKVIEEAAKNATAYARIKADERLEDVKQTLIDNGMDIVDLPERTRQDMVKFAAMPVYDSIRTLVNDDEIIDFYMEMSK</sequence>
<gene>
    <name evidence="4" type="ORF">LY60_01293</name>
</gene>
<dbReference type="NCBIfam" id="NF037995">
    <property type="entry name" value="TRAP_S1"/>
    <property type="match status" value="1"/>
</dbReference>
<comment type="similarity">
    <text evidence="1">Belongs to the bacterial solute-binding protein 7 family.</text>
</comment>
<keyword evidence="4" id="KW-0675">Receptor</keyword>
<dbReference type="InterPro" id="IPR018389">
    <property type="entry name" value="DctP_fam"/>
</dbReference>
<dbReference type="Proteomes" id="UP000315343">
    <property type="component" value="Unassembled WGS sequence"/>
</dbReference>
<dbReference type="OrthoDB" id="9815946at2"/>
<dbReference type="CDD" id="cd13603">
    <property type="entry name" value="PBP2_TRAP_Siap_TeaA_like"/>
    <property type="match status" value="1"/>
</dbReference>
<dbReference type="Gene3D" id="3.40.190.170">
    <property type="entry name" value="Bacterial extracellular solute-binding protein, family 7"/>
    <property type="match status" value="1"/>
</dbReference>
<accession>A0A562JED8</accession>
<evidence type="ECO:0000313" key="5">
    <source>
        <dbReference type="Proteomes" id="UP000315343"/>
    </source>
</evidence>
<dbReference type="GO" id="GO:0055085">
    <property type="term" value="P:transmembrane transport"/>
    <property type="evidence" value="ECO:0007669"/>
    <property type="project" value="InterPro"/>
</dbReference>
<dbReference type="PANTHER" id="PTHR33376:SF7">
    <property type="entry name" value="C4-DICARBOXYLATE-BINDING PROTEIN DCTB"/>
    <property type="match status" value="1"/>
</dbReference>
<organism evidence="4 5">
    <name type="scientific">Sedimentibacter saalensis</name>
    <dbReference type="NCBI Taxonomy" id="130788"/>
    <lineage>
        <taxon>Bacteria</taxon>
        <taxon>Bacillati</taxon>
        <taxon>Bacillota</taxon>
        <taxon>Tissierellia</taxon>
        <taxon>Sedimentibacter</taxon>
    </lineage>
</organism>
<dbReference type="RefSeq" id="WP_145081481.1">
    <property type="nucleotide sequence ID" value="NZ_VLKH01000003.1"/>
</dbReference>
<keyword evidence="3" id="KW-0732">Signal</keyword>
<proteinExistence type="inferred from homology"/>
<name>A0A562JED8_9FIRM</name>
<dbReference type="PANTHER" id="PTHR33376">
    <property type="match status" value="1"/>
</dbReference>
<protein>
    <submittedName>
        <fullName evidence="4">Tripartite ATP-independent transporter DctP family solute receptor</fullName>
    </submittedName>
</protein>
<dbReference type="Pfam" id="PF03480">
    <property type="entry name" value="DctP"/>
    <property type="match status" value="1"/>
</dbReference>
<evidence type="ECO:0000256" key="1">
    <source>
        <dbReference type="ARBA" id="ARBA00009023"/>
    </source>
</evidence>
<evidence type="ECO:0000256" key="2">
    <source>
        <dbReference type="ARBA" id="ARBA00022448"/>
    </source>
</evidence>
<keyword evidence="5" id="KW-1185">Reference proteome</keyword>
<evidence type="ECO:0000313" key="4">
    <source>
        <dbReference type="EMBL" id="TWH81541.1"/>
    </source>
</evidence>
<dbReference type="EMBL" id="VLKH01000003">
    <property type="protein sequence ID" value="TWH81541.1"/>
    <property type="molecule type" value="Genomic_DNA"/>
</dbReference>
<dbReference type="InterPro" id="IPR038404">
    <property type="entry name" value="TRAP_DctP_sf"/>
</dbReference>